<dbReference type="EMBL" id="JBICYV010000002">
    <property type="protein sequence ID" value="MFG3009618.1"/>
    <property type="molecule type" value="Genomic_DNA"/>
</dbReference>
<evidence type="ECO:0000313" key="2">
    <source>
        <dbReference type="EMBL" id="MFG3009618.1"/>
    </source>
</evidence>
<comment type="caution">
    <text evidence="2">The sequence shown here is derived from an EMBL/GenBank/DDBJ whole genome shotgun (WGS) entry which is preliminary data.</text>
</comment>
<gene>
    <name evidence="2" type="ORF">ACGFZB_04010</name>
</gene>
<sequence>MEQLSAGKKLDRAFDKLGKKNRISFELDLDTDAASLKALDAHSDPEPGEEIPDETADMLSGAKITLTVQSKKPIEDSGDKDFVGMAMKVSSPDGDLVEYRVIGDVAYVRADMDTFGKVTGSPVPSADDLPPEAGAFKDVLEGKWVKFSTKDMEKASGKGKEDGGAPAPAPSFDAKTQKKLTEALRKVVAREVTFKTAGGEDGTEHVTATAPFRSLVTQLFGEIRPLAKDLPPGMELPTDKDLKDAPNKKVTADFTLKNGELTAVDVDLAKLAEDAKVKKLGLSLRMSEGTRPTAPAGAKKLDLGEMAQGFFGGAAMGEPDIDVSGLGGEDLADEDF</sequence>
<feature type="compositionally biased region" description="Basic and acidic residues" evidence="1">
    <location>
        <begin position="154"/>
        <end position="163"/>
    </location>
</feature>
<protein>
    <submittedName>
        <fullName evidence="2">Uncharacterized protein</fullName>
    </submittedName>
</protein>
<dbReference type="Proteomes" id="UP001604267">
    <property type="component" value="Unassembled WGS sequence"/>
</dbReference>
<dbReference type="RefSeq" id="WP_392815323.1">
    <property type="nucleotide sequence ID" value="NZ_JBICYV010000002.1"/>
</dbReference>
<accession>A0ABW7AXJ7</accession>
<evidence type="ECO:0000256" key="1">
    <source>
        <dbReference type="SAM" id="MobiDB-lite"/>
    </source>
</evidence>
<proteinExistence type="predicted"/>
<name>A0ABW7AXJ7_9ACTN</name>
<reference evidence="2 3" key="1">
    <citation type="submission" date="2024-10" db="EMBL/GenBank/DDBJ databases">
        <title>The Natural Products Discovery Center: Release of the First 8490 Sequenced Strains for Exploring Actinobacteria Biosynthetic Diversity.</title>
        <authorList>
            <person name="Kalkreuter E."/>
            <person name="Kautsar S.A."/>
            <person name="Yang D."/>
            <person name="Bader C.D."/>
            <person name="Teijaro C.N."/>
            <person name="Fluegel L."/>
            <person name="Davis C.M."/>
            <person name="Simpson J.R."/>
            <person name="Lauterbach L."/>
            <person name="Steele A.D."/>
            <person name="Gui C."/>
            <person name="Meng S."/>
            <person name="Li G."/>
            <person name="Viehrig K."/>
            <person name="Ye F."/>
            <person name="Su P."/>
            <person name="Kiefer A.F."/>
            <person name="Nichols A."/>
            <person name="Cepeda A.J."/>
            <person name="Yan W."/>
            <person name="Fan B."/>
            <person name="Jiang Y."/>
            <person name="Adhikari A."/>
            <person name="Zheng C.-J."/>
            <person name="Schuster L."/>
            <person name="Cowan T.M."/>
            <person name="Smanski M.J."/>
            <person name="Chevrette M.G."/>
            <person name="De Carvalho L.P.S."/>
            <person name="Shen B."/>
        </authorList>
    </citation>
    <scope>NUCLEOTIDE SEQUENCE [LARGE SCALE GENOMIC DNA]</scope>
    <source>
        <strain evidence="2 3">NPDC048320</strain>
    </source>
</reference>
<feature type="region of interest" description="Disordered" evidence="1">
    <location>
        <begin position="154"/>
        <end position="176"/>
    </location>
</feature>
<keyword evidence="3" id="KW-1185">Reference proteome</keyword>
<organism evidence="2 3">
    <name type="scientific">Streptomyces cinerochromogenes</name>
    <dbReference type="NCBI Taxonomy" id="66422"/>
    <lineage>
        <taxon>Bacteria</taxon>
        <taxon>Bacillati</taxon>
        <taxon>Actinomycetota</taxon>
        <taxon>Actinomycetes</taxon>
        <taxon>Kitasatosporales</taxon>
        <taxon>Streptomycetaceae</taxon>
        <taxon>Streptomyces</taxon>
    </lineage>
</organism>
<evidence type="ECO:0000313" key="3">
    <source>
        <dbReference type="Proteomes" id="UP001604267"/>
    </source>
</evidence>